<keyword evidence="2" id="KW-1133">Transmembrane helix</keyword>
<dbReference type="InterPro" id="IPR006135">
    <property type="entry name" value="T3SS_substrate_exporter"/>
</dbReference>
<dbReference type="SUPFAM" id="SSF160544">
    <property type="entry name" value="EscU C-terminal domain-like"/>
    <property type="match status" value="1"/>
</dbReference>
<keyword evidence="2" id="KW-0812">Transmembrane</keyword>
<name>A0ABV8CGM6_9GAMM</name>
<keyword evidence="3" id="KW-0540">Nuclease</keyword>
<keyword evidence="3" id="KW-0282">Flagellum</keyword>
<feature type="transmembrane region" description="Helical" evidence="2">
    <location>
        <begin position="87"/>
        <end position="113"/>
    </location>
</feature>
<dbReference type="PANTHER" id="PTHR30531">
    <property type="entry name" value="FLAGELLAR BIOSYNTHETIC PROTEIN FLHB"/>
    <property type="match status" value="1"/>
</dbReference>
<dbReference type="Pfam" id="PF01312">
    <property type="entry name" value="Bac_export_2"/>
    <property type="match status" value="1"/>
</dbReference>
<feature type="transmembrane region" description="Helical" evidence="2">
    <location>
        <begin position="184"/>
        <end position="206"/>
    </location>
</feature>
<feature type="transmembrane region" description="Helical" evidence="2">
    <location>
        <begin position="28"/>
        <end position="47"/>
    </location>
</feature>
<reference evidence="4" key="1">
    <citation type="journal article" date="2019" name="Int. J. Syst. Evol. Microbiol.">
        <title>The Global Catalogue of Microorganisms (GCM) 10K type strain sequencing project: providing services to taxonomists for standard genome sequencing and annotation.</title>
        <authorList>
            <consortium name="The Broad Institute Genomics Platform"/>
            <consortium name="The Broad Institute Genome Sequencing Center for Infectious Disease"/>
            <person name="Wu L."/>
            <person name="Ma J."/>
        </authorList>
    </citation>
    <scope>NUCLEOTIDE SEQUENCE [LARGE SCALE GENOMIC DNA]</scope>
    <source>
        <strain evidence="4">CCUG 59858</strain>
    </source>
</reference>
<dbReference type="GO" id="GO:0005524">
    <property type="term" value="F:ATP binding"/>
    <property type="evidence" value="ECO:0007669"/>
    <property type="project" value="UniProtKB-KW"/>
</dbReference>
<keyword evidence="2" id="KW-0472">Membrane</keyword>
<evidence type="ECO:0000313" key="4">
    <source>
        <dbReference type="Proteomes" id="UP001595758"/>
    </source>
</evidence>
<evidence type="ECO:0000256" key="2">
    <source>
        <dbReference type="SAM" id="Phobius"/>
    </source>
</evidence>
<keyword evidence="3" id="KW-0969">Cilium</keyword>
<keyword evidence="3" id="KW-0378">Hydrolase</keyword>
<keyword evidence="3" id="KW-0966">Cell projection</keyword>
<comment type="similarity">
    <text evidence="1">Belongs to the type III secretion exporter family.</text>
</comment>
<dbReference type="EMBL" id="JBHSAB010000024">
    <property type="protein sequence ID" value="MFC3909475.1"/>
    <property type="molecule type" value="Genomic_DNA"/>
</dbReference>
<dbReference type="PANTHER" id="PTHR30531:SF14">
    <property type="entry name" value="SURFACE PRESENTATION OF ANTIGENS PROTEIN SPAS"/>
    <property type="match status" value="1"/>
</dbReference>
<evidence type="ECO:0000313" key="3">
    <source>
        <dbReference type="EMBL" id="MFC3909475.1"/>
    </source>
</evidence>
<proteinExistence type="inferred from homology"/>
<gene>
    <name evidence="3" type="ORF">ACFORL_10385</name>
</gene>
<accession>A0ABV8CGM6</accession>
<dbReference type="PRINTS" id="PR00950">
    <property type="entry name" value="TYPE3IMSPROT"/>
</dbReference>
<dbReference type="RefSeq" id="WP_382343733.1">
    <property type="nucleotide sequence ID" value="NZ_JBHSAB010000024.1"/>
</dbReference>
<keyword evidence="3" id="KW-0067">ATP-binding</keyword>
<dbReference type="InterPro" id="IPR029025">
    <property type="entry name" value="T3SS_substrate_exporter_C"/>
</dbReference>
<evidence type="ECO:0000256" key="1">
    <source>
        <dbReference type="ARBA" id="ARBA00010690"/>
    </source>
</evidence>
<sequence length="350" mass="39864">MSEKTEKATPYKLKKAKEQGQVSKSPELTVCLFLLTLLIVMAALWPATLEQVKKLASQPLLLAVQMNFTADNISHFFQFTLNQLLALWLPLALIGLLIIILATTGQIGFVWTVKPLVPDFRRLNPISGFKRFFSLKLLFDAGKNILKIAAVSLVLAANLNHQIITAITADYTTPEHLLLTFTHFVSRIFLQIVVVLLTLSVVDKLYTRRKFAKDNRMSKQEVKDEYRQREGDPKIKSRIRQLQKQLRQKTASLERVRSADVVIANPTHLAIALKYDQGTMPSPQIVCKAQGKMVRQVKQIAARNQIPIIENKLFARALFASTDLNQYIREEHFPVAAMIFREIYQQRASR</sequence>
<organism evidence="3 4">
    <name type="scientific">Legionella dresdenensis</name>
    <dbReference type="NCBI Taxonomy" id="450200"/>
    <lineage>
        <taxon>Bacteria</taxon>
        <taxon>Pseudomonadati</taxon>
        <taxon>Pseudomonadota</taxon>
        <taxon>Gammaproteobacteria</taxon>
        <taxon>Legionellales</taxon>
        <taxon>Legionellaceae</taxon>
        <taxon>Legionella</taxon>
    </lineage>
</organism>
<keyword evidence="3" id="KW-0269">Exonuclease</keyword>
<dbReference type="Proteomes" id="UP001595758">
    <property type="component" value="Unassembled WGS sequence"/>
</dbReference>
<keyword evidence="4" id="KW-1185">Reference proteome</keyword>
<dbReference type="GO" id="GO:0004527">
    <property type="term" value="F:exonuclease activity"/>
    <property type="evidence" value="ECO:0007669"/>
    <property type="project" value="UniProtKB-KW"/>
</dbReference>
<keyword evidence="3" id="KW-0547">Nucleotide-binding</keyword>
<feature type="transmembrane region" description="Helical" evidence="2">
    <location>
        <begin position="145"/>
        <end position="164"/>
    </location>
</feature>
<dbReference type="Gene3D" id="3.40.1690.10">
    <property type="entry name" value="secretion proteins EscU"/>
    <property type="match status" value="1"/>
</dbReference>
<comment type="caution">
    <text evidence="3">The sequence shown here is derived from an EMBL/GenBank/DDBJ whole genome shotgun (WGS) entry which is preliminary data.</text>
</comment>
<protein>
    <submittedName>
        <fullName evidence="3">Flagellar biosynthesis protein FlhB</fullName>
    </submittedName>
</protein>